<protein>
    <submittedName>
        <fullName evidence="2">Unannotated protein</fullName>
    </submittedName>
</protein>
<name>A0A6J6Z786_9ZZZZ</name>
<evidence type="ECO:0000313" key="2">
    <source>
        <dbReference type="EMBL" id="CAB4816615.1"/>
    </source>
</evidence>
<sequence>MNDQHGGTEESLDGWVLDQERLADRLAITDLLTAYAYAVDDRNWSRWESLFLPDAVIDYTSAGGIVGNPAELAAWMPDAMAAFEFCLHSTSTHEVRFTGPDSATGRAHVFNRNGARWDGQFEIVDVGAIYEDTYARSGNQWLFSGRFEHTVYITGGKFAAMIRDAAADGAAAAVADSAEGRMPPFG</sequence>
<proteinExistence type="predicted"/>
<evidence type="ECO:0000259" key="1">
    <source>
        <dbReference type="Pfam" id="PF13577"/>
    </source>
</evidence>
<dbReference type="InterPro" id="IPR037401">
    <property type="entry name" value="SnoaL-like"/>
</dbReference>
<dbReference type="SUPFAM" id="SSF54427">
    <property type="entry name" value="NTF2-like"/>
    <property type="match status" value="1"/>
</dbReference>
<feature type="domain" description="SnoaL-like" evidence="1">
    <location>
        <begin position="20"/>
        <end position="145"/>
    </location>
</feature>
<dbReference type="Pfam" id="PF13577">
    <property type="entry name" value="SnoaL_4"/>
    <property type="match status" value="1"/>
</dbReference>
<dbReference type="InterPro" id="IPR032710">
    <property type="entry name" value="NTF2-like_dom_sf"/>
</dbReference>
<organism evidence="2">
    <name type="scientific">freshwater metagenome</name>
    <dbReference type="NCBI Taxonomy" id="449393"/>
    <lineage>
        <taxon>unclassified sequences</taxon>
        <taxon>metagenomes</taxon>
        <taxon>ecological metagenomes</taxon>
    </lineage>
</organism>
<dbReference type="AlphaFoldDB" id="A0A6J6Z786"/>
<reference evidence="2" key="1">
    <citation type="submission" date="2020-05" db="EMBL/GenBank/DDBJ databases">
        <authorList>
            <person name="Chiriac C."/>
            <person name="Salcher M."/>
            <person name="Ghai R."/>
            <person name="Kavagutti S V."/>
        </authorList>
    </citation>
    <scope>NUCLEOTIDE SEQUENCE</scope>
</reference>
<gene>
    <name evidence="2" type="ORF">UFOPK3046_01501</name>
</gene>
<dbReference type="Gene3D" id="3.10.450.50">
    <property type="match status" value="1"/>
</dbReference>
<accession>A0A6J6Z786</accession>
<dbReference type="EMBL" id="CAFAAQ010000160">
    <property type="protein sequence ID" value="CAB4816615.1"/>
    <property type="molecule type" value="Genomic_DNA"/>
</dbReference>